<proteinExistence type="predicted"/>
<dbReference type="Proteomes" id="UP000708347">
    <property type="component" value="Unassembled WGS sequence"/>
</dbReference>
<sequence>MHYTVVHCGTGNIGAVALKTILGRDDLELVGHYVSAPGKAGRDSGELVGLPPVGVTATNDWAELHALGADCLTYFGNSIGREADAIADLMPFLEQGTNVTTFSGFAIAHPATAPAEFRDTIGTACRKGNSSCFFAGIDPGWATTDLAIAALAVANRIDCIRVMELGWWGDYTGEFVCREYFGFGKPVGHQPLLVTGGFIETMWEPTLRQLAEVLDTPIEEIRVIYETDALDHDVETGFGTVAAGTASVVHFEYQALSGGKPFAVVEHVDCVARGVGKQWKQPYGPSDLAFRIAVEGDPSFELELTFGTGADTLSAMPVLNSIPAVCQARPGLLGPLDVPRYWSRNSGRFTKENPHRTQVR</sequence>
<protein>
    <submittedName>
        <fullName evidence="1">Dihydrodipicolinate reductase</fullName>
    </submittedName>
</protein>
<gene>
    <name evidence="1" type="ORF">FEG63_14115</name>
</gene>
<organism evidence="1 2">
    <name type="scientific">Mycolicibacterium sphagni</name>
    <dbReference type="NCBI Taxonomy" id="1786"/>
    <lineage>
        <taxon>Bacteria</taxon>
        <taxon>Bacillati</taxon>
        <taxon>Actinomycetota</taxon>
        <taxon>Actinomycetes</taxon>
        <taxon>Mycobacteriales</taxon>
        <taxon>Mycobacteriaceae</taxon>
        <taxon>Mycolicibacterium</taxon>
    </lineage>
</organism>
<keyword evidence="2" id="KW-1185">Reference proteome</keyword>
<dbReference type="RefSeq" id="WP_174398471.1">
    <property type="nucleotide sequence ID" value="NZ_VBSB01000008.1"/>
</dbReference>
<dbReference type="InterPro" id="IPR036291">
    <property type="entry name" value="NAD(P)-bd_dom_sf"/>
</dbReference>
<comment type="caution">
    <text evidence="1">The sequence shown here is derived from an EMBL/GenBank/DDBJ whole genome shotgun (WGS) entry which is preliminary data.</text>
</comment>
<name>A0ABX2JV89_9MYCO</name>
<dbReference type="SUPFAM" id="SSF51735">
    <property type="entry name" value="NAD(P)-binding Rossmann-fold domains"/>
    <property type="match status" value="1"/>
</dbReference>
<accession>A0ABX2JV89</accession>
<reference evidence="1 2" key="1">
    <citation type="submission" date="2019-05" db="EMBL/GenBank/DDBJ databases">
        <title>Mycolicibacterium sphagni ENV482 genome assembly.</title>
        <authorList>
            <person name="Chen W."/>
            <person name="Faulkner N.W."/>
            <person name="Hyman M.R."/>
        </authorList>
    </citation>
    <scope>NUCLEOTIDE SEQUENCE [LARGE SCALE GENOMIC DNA]</scope>
    <source>
        <strain evidence="1 2">ENV482</strain>
    </source>
</reference>
<dbReference type="Gene3D" id="3.40.50.720">
    <property type="entry name" value="NAD(P)-binding Rossmann-like Domain"/>
    <property type="match status" value="1"/>
</dbReference>
<evidence type="ECO:0000313" key="1">
    <source>
        <dbReference type="EMBL" id="NTY60682.1"/>
    </source>
</evidence>
<evidence type="ECO:0000313" key="2">
    <source>
        <dbReference type="Proteomes" id="UP000708347"/>
    </source>
</evidence>
<dbReference type="EMBL" id="VBSB01000008">
    <property type="protein sequence ID" value="NTY60682.1"/>
    <property type="molecule type" value="Genomic_DNA"/>
</dbReference>